<evidence type="ECO:0000256" key="3">
    <source>
        <dbReference type="ARBA" id="ARBA00022679"/>
    </source>
</evidence>
<comment type="caution">
    <text evidence="6">The sequence shown here is derived from an EMBL/GenBank/DDBJ whole genome shotgun (WGS) entry which is preliminary data.</text>
</comment>
<dbReference type="Gene3D" id="3.40.50.2000">
    <property type="entry name" value="Glycogen Phosphorylase B"/>
    <property type="match status" value="2"/>
</dbReference>
<dbReference type="PANTHER" id="PTHR48050:SF13">
    <property type="entry name" value="STEROL 3-BETA-GLUCOSYLTRANSFERASE UGT80A2"/>
    <property type="match status" value="1"/>
</dbReference>
<keyword evidence="3" id="KW-0808">Transferase</keyword>
<dbReference type="Pfam" id="PF21036">
    <property type="entry name" value="EryCIII-like_N"/>
    <property type="match status" value="1"/>
</dbReference>
<dbReference type="InterPro" id="IPR002213">
    <property type="entry name" value="UDP_glucos_trans"/>
</dbReference>
<dbReference type="InterPro" id="IPR048284">
    <property type="entry name" value="EryCIII-like_N"/>
</dbReference>
<evidence type="ECO:0000256" key="2">
    <source>
        <dbReference type="ARBA" id="ARBA00022676"/>
    </source>
</evidence>
<dbReference type="CDD" id="cd03784">
    <property type="entry name" value="GT1_Gtf-like"/>
    <property type="match status" value="1"/>
</dbReference>
<dbReference type="EMBL" id="NMUL01000078">
    <property type="protein sequence ID" value="OXM59595.1"/>
    <property type="molecule type" value="Genomic_DNA"/>
</dbReference>
<dbReference type="SUPFAM" id="SSF53756">
    <property type="entry name" value="UDP-Glycosyltransferase/glycogen phosphorylase"/>
    <property type="match status" value="1"/>
</dbReference>
<keyword evidence="2" id="KW-0328">Glycosyltransferase</keyword>
<feature type="domain" description="Erythromycin biosynthesis protein CIII-like C-terminal" evidence="4">
    <location>
        <begin position="229"/>
        <end position="369"/>
    </location>
</feature>
<dbReference type="AlphaFoldDB" id="A0A229SKW4"/>
<reference evidence="7" key="1">
    <citation type="submission" date="2017-07" db="EMBL/GenBank/DDBJ databases">
        <title>Comparative genome mining reveals phylogenetic distribution patterns of secondary metabolites in Amycolatopsis.</title>
        <authorList>
            <person name="Adamek M."/>
            <person name="Alanjary M."/>
            <person name="Sales-Ortells H."/>
            <person name="Goodfellow M."/>
            <person name="Bull A.T."/>
            <person name="Kalinowski J."/>
            <person name="Ziemert N."/>
        </authorList>
    </citation>
    <scope>NUCLEOTIDE SEQUENCE [LARGE SCALE GENOMIC DNA]</scope>
    <source>
        <strain evidence="7">H5</strain>
    </source>
</reference>
<dbReference type="PANTHER" id="PTHR48050">
    <property type="entry name" value="STEROL 3-BETA-GLUCOSYLTRANSFERASE"/>
    <property type="match status" value="1"/>
</dbReference>
<dbReference type="Pfam" id="PF06722">
    <property type="entry name" value="EryCIII-like_C"/>
    <property type="match status" value="1"/>
</dbReference>
<organism evidence="6 7">
    <name type="scientific">Amycolatopsis vastitatis</name>
    <dbReference type="NCBI Taxonomy" id="1905142"/>
    <lineage>
        <taxon>Bacteria</taxon>
        <taxon>Bacillati</taxon>
        <taxon>Actinomycetota</taxon>
        <taxon>Actinomycetes</taxon>
        <taxon>Pseudonocardiales</taxon>
        <taxon>Pseudonocardiaceae</taxon>
        <taxon>Amycolatopsis</taxon>
    </lineage>
</organism>
<keyword evidence="7" id="KW-1185">Reference proteome</keyword>
<dbReference type="Proteomes" id="UP000215199">
    <property type="component" value="Unassembled WGS sequence"/>
</dbReference>
<proteinExistence type="inferred from homology"/>
<protein>
    <submittedName>
        <fullName evidence="6">Uncharacterized protein</fullName>
    </submittedName>
</protein>
<comment type="similarity">
    <text evidence="1">Belongs to the glycosyltransferase 28 family.</text>
</comment>
<dbReference type="GO" id="GO:0017000">
    <property type="term" value="P:antibiotic biosynthetic process"/>
    <property type="evidence" value="ECO:0007669"/>
    <property type="project" value="UniProtKB-ARBA"/>
</dbReference>
<dbReference type="GO" id="GO:0008194">
    <property type="term" value="F:UDP-glycosyltransferase activity"/>
    <property type="evidence" value="ECO:0007669"/>
    <property type="project" value="InterPro"/>
</dbReference>
<evidence type="ECO:0000259" key="5">
    <source>
        <dbReference type="Pfam" id="PF21036"/>
    </source>
</evidence>
<evidence type="ECO:0000259" key="4">
    <source>
        <dbReference type="Pfam" id="PF06722"/>
    </source>
</evidence>
<evidence type="ECO:0000256" key="1">
    <source>
        <dbReference type="ARBA" id="ARBA00006962"/>
    </source>
</evidence>
<evidence type="ECO:0000313" key="7">
    <source>
        <dbReference type="Proteomes" id="UP000215199"/>
    </source>
</evidence>
<feature type="domain" description="Erythromycin biosynthesis protein CIII-like N-terminal" evidence="5">
    <location>
        <begin position="97"/>
        <end position="211"/>
    </location>
</feature>
<sequence length="372" mass="39305">MREPGVAVRILFTTVGLPGHFFPLVPLAWACRARGHQILVATTDDFRPTVLRAGLPACSWSSSGGIADVAATDGVPAGEKRFAHGLAFAQIARRSLPGAEALLRDWRPDLVVSERAELAGPLAASAGGVPRAELHWGAAELPEYQAAWEAEWGGLPFGAADVVLNPWPPSLRAAYAENHRSIRHVGYNGDASVPGWLTGSRHPRRVCLTFGTLLPHLGSRDIGGLVVPLLHRLGSLGVEVVVAIDDRVAATWPALPGHVRHAGRLPLAEVLNTCAATVNHAGQGTSLTALAAACPQVMVPQFDDQFDNAETVAKGGPGIVLLPEETTTEAIYRACRTVLESAEYRTAAAQVSAEIATQPSPADVAATLEDWF</sequence>
<accession>A0A229SKW4</accession>
<name>A0A229SKW4_9PSEU</name>
<dbReference type="InterPro" id="IPR010610">
    <property type="entry name" value="EryCIII-like_C"/>
</dbReference>
<gene>
    <name evidence="6" type="ORF">CF165_46755</name>
</gene>
<evidence type="ECO:0000313" key="6">
    <source>
        <dbReference type="EMBL" id="OXM59595.1"/>
    </source>
</evidence>
<dbReference type="GO" id="GO:0016758">
    <property type="term" value="F:hexosyltransferase activity"/>
    <property type="evidence" value="ECO:0007669"/>
    <property type="project" value="UniProtKB-ARBA"/>
</dbReference>
<dbReference type="InterPro" id="IPR050426">
    <property type="entry name" value="Glycosyltransferase_28"/>
</dbReference>